<keyword evidence="1" id="KW-1133">Transmembrane helix</keyword>
<dbReference type="KEGG" id="vg:26382522"/>
<evidence type="ECO:0000313" key="2">
    <source>
        <dbReference type="EMBL" id="AIU41306.1"/>
    </source>
</evidence>
<dbReference type="Proteomes" id="UP000201917">
    <property type="component" value="Segment"/>
</dbReference>
<dbReference type="EMBL" id="KJ676450">
    <property type="protein sequence ID" value="AIU41306.1"/>
    <property type="molecule type" value="Genomic_DNA"/>
</dbReference>
<protein>
    <submittedName>
        <fullName evidence="2">Ac78</fullName>
    </submittedName>
</protein>
<keyword evidence="3" id="KW-1185">Reference proteome</keyword>
<keyword evidence="1" id="KW-0472">Membrane</keyword>
<dbReference type="InterPro" id="IPR009261">
    <property type="entry name" value="AcMNPV_AC78"/>
</dbReference>
<dbReference type="GeneID" id="26382522"/>
<dbReference type="RefSeq" id="YP_009186758.1">
    <property type="nucleotide sequence ID" value="NC_028636.1"/>
</dbReference>
<evidence type="ECO:0000256" key="1">
    <source>
        <dbReference type="SAM" id="Phobius"/>
    </source>
</evidence>
<feature type="transmembrane region" description="Helical" evidence="1">
    <location>
        <begin position="69"/>
        <end position="95"/>
    </location>
</feature>
<dbReference type="Pfam" id="PF06024">
    <property type="entry name" value="Orf78"/>
    <property type="match status" value="1"/>
</dbReference>
<name>A0A097P902_9ABAC</name>
<accession>A0A097P902</accession>
<evidence type="ECO:0000313" key="3">
    <source>
        <dbReference type="Proteomes" id="UP000201917"/>
    </source>
</evidence>
<keyword evidence="1" id="KW-0812">Transmembrane</keyword>
<proteinExistence type="predicted"/>
<reference evidence="2 3" key="1">
    <citation type="journal article" date="2014" name="PLoS ONE">
        <title>Genomic Sequencing and Analysis of Sucra jujuba Nucleopolyhedrovirus.</title>
        <authorList>
            <person name="Liu X."/>
            <person name="Yin F."/>
            <person name="Zhu Z."/>
            <person name="Hou D."/>
            <person name="Wang J."/>
            <person name="Zhang L."/>
            <person name="Wang M."/>
            <person name="Wang H."/>
            <person name="Hu Z."/>
            <person name="Deng F."/>
        </authorList>
    </citation>
    <scope>NUCLEOTIDE SEQUENCE [LARGE SCALE GENOMIC DNA]</scope>
    <source>
        <strain evidence="2">473</strain>
    </source>
</reference>
<organism evidence="2 3">
    <name type="scientific">Sucra jujuba nucleopolyhedrovirus</name>
    <dbReference type="NCBI Taxonomy" id="1563660"/>
    <lineage>
        <taxon>Viruses</taxon>
        <taxon>Viruses incertae sedis</taxon>
        <taxon>Naldaviricetes</taxon>
        <taxon>Lefavirales</taxon>
        <taxon>Baculoviridae</taxon>
        <taxon>Alphabaculovirus</taxon>
        <taxon>Alphabaculovirus sujujubae</taxon>
    </lineage>
</organism>
<dbReference type="OrthoDB" id="23668at10239"/>
<sequence length="110" mass="12897">MNLDVPYERLGTKNSVEYIPLKLALNDFNDKPNDNPSLQNGNISLPQQTNQMLQSEFNNFNYNTNSQNIANIMLVTLLTVFCVIVLLYAIYYFILLRDRRQTFARQRNFI</sequence>